<dbReference type="PROSITE" id="PS51085">
    <property type="entry name" value="2FE2S_FER_2"/>
    <property type="match status" value="1"/>
</dbReference>
<dbReference type="Pfam" id="PF00111">
    <property type="entry name" value="Fer2"/>
    <property type="match status" value="1"/>
</dbReference>
<dbReference type="InterPro" id="IPR006058">
    <property type="entry name" value="2Fe2S_fd_BS"/>
</dbReference>
<evidence type="ECO:0000256" key="4">
    <source>
        <dbReference type="ARBA" id="ARBA00023004"/>
    </source>
</evidence>
<dbReference type="RefSeq" id="WP_345381136.1">
    <property type="nucleotide sequence ID" value="NZ_BAABIC010000009.1"/>
</dbReference>
<evidence type="ECO:0000259" key="6">
    <source>
        <dbReference type="PROSITE" id="PS51085"/>
    </source>
</evidence>
<dbReference type="Gene3D" id="1.10.150.120">
    <property type="entry name" value="[2Fe-2S]-binding domain"/>
    <property type="match status" value="1"/>
</dbReference>
<keyword evidence="2" id="KW-0479">Metal-binding</keyword>
<keyword evidence="3" id="KW-0560">Oxidoreductase</keyword>
<dbReference type="CDD" id="cd00207">
    <property type="entry name" value="fer2"/>
    <property type="match status" value="1"/>
</dbReference>
<comment type="caution">
    <text evidence="7">The sequence shown here is derived from an EMBL/GenBank/DDBJ whole genome shotgun (WGS) entry which is preliminary data.</text>
</comment>
<reference evidence="8" key="1">
    <citation type="journal article" date="2019" name="Int. J. Syst. Evol. Microbiol.">
        <title>The Global Catalogue of Microorganisms (GCM) 10K type strain sequencing project: providing services to taxonomists for standard genome sequencing and annotation.</title>
        <authorList>
            <consortium name="The Broad Institute Genomics Platform"/>
            <consortium name="The Broad Institute Genome Sequencing Center for Infectious Disease"/>
            <person name="Wu L."/>
            <person name="Ma J."/>
        </authorList>
    </citation>
    <scope>NUCLEOTIDE SEQUENCE [LARGE SCALE GENOMIC DNA]</scope>
    <source>
        <strain evidence="8">JCM 18055</strain>
    </source>
</reference>
<dbReference type="InterPro" id="IPR001041">
    <property type="entry name" value="2Fe-2S_ferredoxin-type"/>
</dbReference>
<accession>A0ABP8WKG9</accession>
<dbReference type="PROSITE" id="PS00197">
    <property type="entry name" value="2FE2S_FER_1"/>
    <property type="match status" value="1"/>
</dbReference>
<evidence type="ECO:0000256" key="1">
    <source>
        <dbReference type="ARBA" id="ARBA00022714"/>
    </source>
</evidence>
<dbReference type="Gene3D" id="3.10.20.30">
    <property type="match status" value="1"/>
</dbReference>
<dbReference type="InterPro" id="IPR036884">
    <property type="entry name" value="2Fe-2S-bd_dom_sf"/>
</dbReference>
<dbReference type="EMBL" id="BAABIC010000009">
    <property type="protein sequence ID" value="GAA4691315.1"/>
    <property type="molecule type" value="Genomic_DNA"/>
</dbReference>
<dbReference type="Pfam" id="PF01799">
    <property type="entry name" value="Fer2_2"/>
    <property type="match status" value="1"/>
</dbReference>
<evidence type="ECO:0000313" key="7">
    <source>
        <dbReference type="EMBL" id="GAA4691315.1"/>
    </source>
</evidence>
<proteinExistence type="predicted"/>
<name>A0ABP8WKG9_9PSEU</name>
<keyword evidence="1" id="KW-0001">2Fe-2S</keyword>
<organism evidence="7 8">
    <name type="scientific">Pseudonocardia yuanmonensis</name>
    <dbReference type="NCBI Taxonomy" id="1095914"/>
    <lineage>
        <taxon>Bacteria</taxon>
        <taxon>Bacillati</taxon>
        <taxon>Actinomycetota</taxon>
        <taxon>Actinomycetes</taxon>
        <taxon>Pseudonocardiales</taxon>
        <taxon>Pseudonocardiaceae</taxon>
        <taxon>Pseudonocardia</taxon>
    </lineage>
</organism>
<gene>
    <name evidence="7" type="ORF">GCM10023215_30250</name>
</gene>
<dbReference type="Proteomes" id="UP001500325">
    <property type="component" value="Unassembled WGS sequence"/>
</dbReference>
<evidence type="ECO:0000313" key="8">
    <source>
        <dbReference type="Proteomes" id="UP001500325"/>
    </source>
</evidence>
<dbReference type="InterPro" id="IPR036010">
    <property type="entry name" value="2Fe-2S_ferredoxin-like_sf"/>
</dbReference>
<dbReference type="InterPro" id="IPR051452">
    <property type="entry name" value="Diverse_Oxidoreductases"/>
</dbReference>
<evidence type="ECO:0000256" key="5">
    <source>
        <dbReference type="ARBA" id="ARBA00023014"/>
    </source>
</evidence>
<keyword evidence="4" id="KW-0408">Iron</keyword>
<evidence type="ECO:0000256" key="3">
    <source>
        <dbReference type="ARBA" id="ARBA00023002"/>
    </source>
</evidence>
<sequence length="184" mass="19978">MTQLDSRAPETELLDPELDTAPGTVHEVVVTVNGRSRRISCEARKSLADALRQDLRLTGTHIGCEQGVCGACTVQLDGRTVRSCLTLAVQADGREVATIEGVAPDTDTLHPIQEAFRAQQGMQCGFCTPGMVLRTQEFLAQNPRPTRDEVREGISSSLCRCTGYQFIVDAVMDAADRLSGEQDQ</sequence>
<dbReference type="SUPFAM" id="SSF54292">
    <property type="entry name" value="2Fe-2S ferredoxin-like"/>
    <property type="match status" value="1"/>
</dbReference>
<keyword evidence="8" id="KW-1185">Reference proteome</keyword>
<feature type="domain" description="2Fe-2S ferredoxin-type" evidence="6">
    <location>
        <begin position="26"/>
        <end position="102"/>
    </location>
</feature>
<dbReference type="InterPro" id="IPR002888">
    <property type="entry name" value="2Fe-2S-bd"/>
</dbReference>
<dbReference type="PANTHER" id="PTHR44379:SF5">
    <property type="entry name" value="OXIDOREDUCTASE WITH IRON-SULFUR SUBUNIT"/>
    <property type="match status" value="1"/>
</dbReference>
<keyword evidence="5" id="KW-0411">Iron-sulfur</keyword>
<protein>
    <submittedName>
        <fullName evidence="7">(2Fe-2S)-binding protein</fullName>
    </submittedName>
</protein>
<dbReference type="SUPFAM" id="SSF47741">
    <property type="entry name" value="CO dehydrogenase ISP C-domain like"/>
    <property type="match status" value="1"/>
</dbReference>
<dbReference type="PANTHER" id="PTHR44379">
    <property type="entry name" value="OXIDOREDUCTASE WITH IRON-SULFUR SUBUNIT"/>
    <property type="match status" value="1"/>
</dbReference>
<dbReference type="InterPro" id="IPR012675">
    <property type="entry name" value="Beta-grasp_dom_sf"/>
</dbReference>
<evidence type="ECO:0000256" key="2">
    <source>
        <dbReference type="ARBA" id="ARBA00022723"/>
    </source>
</evidence>